<dbReference type="eggNOG" id="arCOG04701">
    <property type="taxonomic scope" value="Archaea"/>
</dbReference>
<feature type="transmembrane region" description="Helical" evidence="8">
    <location>
        <begin position="87"/>
        <end position="107"/>
    </location>
</feature>
<evidence type="ECO:0000256" key="1">
    <source>
        <dbReference type="ARBA" id="ARBA00004651"/>
    </source>
</evidence>
<evidence type="ECO:0000256" key="6">
    <source>
        <dbReference type="ARBA" id="ARBA00035120"/>
    </source>
</evidence>
<keyword evidence="2 8" id="KW-1003">Cell membrane</keyword>
<feature type="transmembrane region" description="Helical" evidence="8">
    <location>
        <begin position="63"/>
        <end position="81"/>
    </location>
</feature>
<dbReference type="Pfam" id="PF02537">
    <property type="entry name" value="CRCB"/>
    <property type="match status" value="1"/>
</dbReference>
<comment type="subcellular location">
    <subcellularLocation>
        <location evidence="1 8">Cell membrane</location>
        <topology evidence="1 8">Multi-pass membrane protein</topology>
    </subcellularLocation>
</comment>
<dbReference type="EMBL" id="KE356561">
    <property type="protein sequence ID" value="ERG95279.1"/>
    <property type="molecule type" value="Genomic_DNA"/>
</dbReference>
<name>U1MXS1_9EURY</name>
<dbReference type="AlphaFoldDB" id="U1MXS1"/>
<keyword evidence="3 8" id="KW-0812">Transmembrane</keyword>
<dbReference type="GO" id="GO:0062054">
    <property type="term" value="F:fluoride channel activity"/>
    <property type="evidence" value="ECO:0007669"/>
    <property type="project" value="UniProtKB-UniRule"/>
</dbReference>
<comment type="function">
    <text evidence="8">Fluoride-specific ion channel. Important for reducing fluoride concentration in the cell, thus reducing its toxicity.</text>
</comment>
<evidence type="ECO:0000256" key="7">
    <source>
        <dbReference type="ARBA" id="ARBA00035585"/>
    </source>
</evidence>
<feature type="binding site" evidence="8">
    <location>
        <position position="95"/>
    </location>
    <ligand>
        <name>Na(+)</name>
        <dbReference type="ChEBI" id="CHEBI:29101"/>
        <note>structural</note>
    </ligand>
</feature>
<keyword evidence="8" id="KW-0813">Transport</keyword>
<comment type="similarity">
    <text evidence="6 8">Belongs to the fluoride channel Fluc/FEX (TC 1.A.43) family.</text>
</comment>
<dbReference type="GO" id="GO:0005886">
    <property type="term" value="C:plasma membrane"/>
    <property type="evidence" value="ECO:0007669"/>
    <property type="project" value="UniProtKB-SubCell"/>
</dbReference>
<dbReference type="HAMAP" id="MF_00454">
    <property type="entry name" value="FluC"/>
    <property type="match status" value="1"/>
</dbReference>
<keyword evidence="4 8" id="KW-1133">Transmembrane helix</keyword>
<dbReference type="InterPro" id="IPR003691">
    <property type="entry name" value="FluC"/>
</dbReference>
<dbReference type="STRING" id="1238425.J07HQW2_01732"/>
<evidence type="ECO:0000256" key="8">
    <source>
        <dbReference type="HAMAP-Rule" id="MF_00454"/>
    </source>
</evidence>
<reference evidence="9 10" key="1">
    <citation type="journal article" date="2013" name="PLoS ONE">
        <title>Assembly-driven community genomics of a hypersaline microbial ecosystem.</title>
        <authorList>
            <person name="Podell S."/>
            <person name="Ugalde J.A."/>
            <person name="Narasingarao P."/>
            <person name="Banfield J.F."/>
            <person name="Heidelberg K.B."/>
            <person name="Allen E.E."/>
        </authorList>
    </citation>
    <scope>NUCLEOTIDE SEQUENCE [LARGE SCALE GENOMIC DNA]</scope>
    <source>
        <strain evidence="10">J07HQW2</strain>
    </source>
</reference>
<dbReference type="Proteomes" id="UP000030710">
    <property type="component" value="Unassembled WGS sequence"/>
</dbReference>
<accession>U1MXS1</accession>
<keyword evidence="8" id="KW-0407">Ion channel</keyword>
<protein>
    <recommendedName>
        <fullName evidence="8">Fluoride-specific ion channel FluC</fullName>
    </recommendedName>
</protein>
<comment type="catalytic activity">
    <reaction evidence="7">
        <text>fluoride(in) = fluoride(out)</text>
        <dbReference type="Rhea" id="RHEA:76159"/>
        <dbReference type="ChEBI" id="CHEBI:17051"/>
    </reaction>
    <physiologicalReaction direction="left-to-right" evidence="7">
        <dbReference type="Rhea" id="RHEA:76160"/>
    </physiologicalReaction>
</comment>
<evidence type="ECO:0000256" key="2">
    <source>
        <dbReference type="ARBA" id="ARBA00022475"/>
    </source>
</evidence>
<comment type="activity regulation">
    <text evidence="8">Na(+) is not transported, but it plays an essential structural role and its presence is essential for fluoride channel function.</text>
</comment>
<gene>
    <name evidence="8" type="primary">fluC</name>
    <name evidence="8" type="synonym">crcB</name>
    <name evidence="9" type="ORF">J07HQW2_01732</name>
</gene>
<evidence type="ECO:0000256" key="4">
    <source>
        <dbReference type="ARBA" id="ARBA00022989"/>
    </source>
</evidence>
<evidence type="ECO:0000313" key="10">
    <source>
        <dbReference type="Proteomes" id="UP000030710"/>
    </source>
</evidence>
<evidence type="ECO:0000313" key="9">
    <source>
        <dbReference type="EMBL" id="ERG95279.1"/>
    </source>
</evidence>
<dbReference type="HOGENOM" id="CLU_114342_2_1_2"/>
<evidence type="ECO:0000256" key="5">
    <source>
        <dbReference type="ARBA" id="ARBA00023136"/>
    </source>
</evidence>
<sequence>MWVNRRETTFMIQLISVWNVSLLSVEFIKTLPTPVLVGVGGSLGAICRFGVDRTVTTGHRSIIAVNIIGSAALGAVLAMPLTASAIAIFGTGVCGAFTTFSSHAVSLADTIEEGNYLRVGINITVTLIISLTGVGVGQTLGGIVL</sequence>
<organism evidence="9 10">
    <name type="scientific">Haloquadratum walsbyi J07HQW2</name>
    <dbReference type="NCBI Taxonomy" id="1238425"/>
    <lineage>
        <taxon>Archaea</taxon>
        <taxon>Methanobacteriati</taxon>
        <taxon>Methanobacteriota</taxon>
        <taxon>Stenosarchaea group</taxon>
        <taxon>Halobacteria</taxon>
        <taxon>Halobacteriales</taxon>
        <taxon>Haloferacaceae</taxon>
        <taxon>Haloquadratum</taxon>
    </lineage>
</organism>
<keyword evidence="5 8" id="KW-0472">Membrane</keyword>
<keyword evidence="8" id="KW-0915">Sodium</keyword>
<feature type="transmembrane region" description="Helical" evidence="8">
    <location>
        <begin position="119"/>
        <end position="144"/>
    </location>
</feature>
<dbReference type="GO" id="GO:0140114">
    <property type="term" value="P:cellular detoxification of fluoride"/>
    <property type="evidence" value="ECO:0007669"/>
    <property type="project" value="UniProtKB-UniRule"/>
</dbReference>
<keyword evidence="8" id="KW-0479">Metal-binding</keyword>
<keyword evidence="8" id="KW-0406">Ion transport</keyword>
<feature type="binding site" evidence="8">
    <location>
        <position position="98"/>
    </location>
    <ligand>
        <name>Na(+)</name>
        <dbReference type="ChEBI" id="CHEBI:29101"/>
        <note>structural</note>
    </ligand>
</feature>
<proteinExistence type="inferred from homology"/>
<dbReference type="GO" id="GO:0046872">
    <property type="term" value="F:metal ion binding"/>
    <property type="evidence" value="ECO:0007669"/>
    <property type="project" value="UniProtKB-KW"/>
</dbReference>
<evidence type="ECO:0000256" key="3">
    <source>
        <dbReference type="ARBA" id="ARBA00022692"/>
    </source>
</evidence>